<dbReference type="OrthoDB" id="47652at2"/>
<organism evidence="3 4">
    <name type="scientific">Trichlorobacter thiogenes</name>
    <dbReference type="NCBI Taxonomy" id="115783"/>
    <lineage>
        <taxon>Bacteria</taxon>
        <taxon>Pseudomonadati</taxon>
        <taxon>Thermodesulfobacteriota</taxon>
        <taxon>Desulfuromonadia</taxon>
        <taxon>Geobacterales</taxon>
        <taxon>Geobacteraceae</taxon>
        <taxon>Trichlorobacter</taxon>
    </lineage>
</organism>
<evidence type="ECO:0000256" key="2">
    <source>
        <dbReference type="SAM" id="Phobius"/>
    </source>
</evidence>
<keyword evidence="2" id="KW-1133">Transmembrane helix</keyword>
<evidence type="ECO:0000313" key="3">
    <source>
        <dbReference type="EMBL" id="SKA18782.1"/>
    </source>
</evidence>
<keyword evidence="4" id="KW-1185">Reference proteome</keyword>
<accession>A0A1T4RS77</accession>
<dbReference type="Pfam" id="PF02325">
    <property type="entry name" value="CCB3_YggT"/>
    <property type="match status" value="1"/>
</dbReference>
<gene>
    <name evidence="3" type="ORF">SAMN02745119_03039</name>
</gene>
<comment type="similarity">
    <text evidence="1">Belongs to the YggT family.</text>
</comment>
<dbReference type="PANTHER" id="PTHR33219">
    <property type="entry name" value="YLMG HOMOLOG PROTEIN 2, CHLOROPLASTIC"/>
    <property type="match status" value="1"/>
</dbReference>
<dbReference type="AlphaFoldDB" id="A0A1T4RS77"/>
<evidence type="ECO:0000256" key="1">
    <source>
        <dbReference type="ARBA" id="ARBA00010894"/>
    </source>
</evidence>
<dbReference type="InterPro" id="IPR003425">
    <property type="entry name" value="CCB3/YggT"/>
</dbReference>
<sequence length="107" mass="12249">MILFGNILYALAKIVELTDGLLTVYKYILIAAALVTWVNPDPYNPIVSFLYRVTEPLLSRIRRRMPAMGPVDLSPLVAFALIYVVQIVVLNTLYQYLLNYSMILKLR</sequence>
<dbReference type="PANTHER" id="PTHR33219:SF14">
    <property type="entry name" value="PROTEIN COFACTOR ASSEMBLY OF COMPLEX C SUBUNIT B CCB3, CHLOROPLASTIC-RELATED"/>
    <property type="match status" value="1"/>
</dbReference>
<keyword evidence="2" id="KW-0472">Membrane</keyword>
<dbReference type="Proteomes" id="UP000190102">
    <property type="component" value="Unassembled WGS sequence"/>
</dbReference>
<dbReference type="STRING" id="115783.SAMN02745119_03039"/>
<dbReference type="RefSeq" id="WP_078791263.1">
    <property type="nucleotide sequence ID" value="NZ_FUWR01000024.1"/>
</dbReference>
<dbReference type="EMBL" id="FUWR01000024">
    <property type="protein sequence ID" value="SKA18782.1"/>
    <property type="molecule type" value="Genomic_DNA"/>
</dbReference>
<name>A0A1T4RS77_9BACT</name>
<proteinExistence type="inferred from homology"/>
<feature type="transmembrane region" description="Helical" evidence="2">
    <location>
        <begin position="76"/>
        <end position="97"/>
    </location>
</feature>
<reference evidence="4" key="1">
    <citation type="submission" date="2017-02" db="EMBL/GenBank/DDBJ databases">
        <authorList>
            <person name="Varghese N."/>
            <person name="Submissions S."/>
        </authorList>
    </citation>
    <scope>NUCLEOTIDE SEQUENCE [LARGE SCALE GENOMIC DNA]</scope>
    <source>
        <strain evidence="4">ATCC BAA-34</strain>
    </source>
</reference>
<keyword evidence="2" id="KW-0812">Transmembrane</keyword>
<protein>
    <submittedName>
        <fullName evidence="3">YggT family protein</fullName>
    </submittedName>
</protein>
<feature type="transmembrane region" description="Helical" evidence="2">
    <location>
        <begin position="20"/>
        <end position="38"/>
    </location>
</feature>
<evidence type="ECO:0000313" key="4">
    <source>
        <dbReference type="Proteomes" id="UP000190102"/>
    </source>
</evidence>
<dbReference type="GO" id="GO:0016020">
    <property type="term" value="C:membrane"/>
    <property type="evidence" value="ECO:0007669"/>
    <property type="project" value="InterPro"/>
</dbReference>